<evidence type="ECO:0000259" key="5">
    <source>
        <dbReference type="Pfam" id="PF02775"/>
    </source>
</evidence>
<feature type="domain" description="Thiamine pyrophosphate enzyme N-terminal TPP-binding" evidence="6">
    <location>
        <begin position="4"/>
        <end position="115"/>
    </location>
</feature>
<dbReference type="SUPFAM" id="SSF52518">
    <property type="entry name" value="Thiamin diphosphate-binding fold (THDP-binding)"/>
    <property type="match status" value="2"/>
</dbReference>
<dbReference type="Proteomes" id="UP000272474">
    <property type="component" value="Unassembled WGS sequence"/>
</dbReference>
<evidence type="ECO:0000259" key="4">
    <source>
        <dbReference type="Pfam" id="PF00205"/>
    </source>
</evidence>
<dbReference type="SUPFAM" id="SSF52467">
    <property type="entry name" value="DHS-like NAD/FAD-binding domain"/>
    <property type="match status" value="1"/>
</dbReference>
<comment type="similarity">
    <text evidence="1 3">Belongs to the TPP enzyme family.</text>
</comment>
<reference evidence="7 8" key="1">
    <citation type="journal article" date="2014" name="Int. J. Syst. Evol. Microbiol.">
        <title>Streptomyces hoynatensis sp. nov., isolated from deep marine sediment.</title>
        <authorList>
            <person name="Veyisoglu A."/>
            <person name="Sahin N."/>
        </authorList>
    </citation>
    <scope>NUCLEOTIDE SEQUENCE [LARGE SCALE GENOMIC DNA]</scope>
    <source>
        <strain evidence="7 8">KCTC 29097</strain>
    </source>
</reference>
<dbReference type="GO" id="GO:0050660">
    <property type="term" value="F:flavin adenine dinucleotide binding"/>
    <property type="evidence" value="ECO:0007669"/>
    <property type="project" value="TreeGrafter"/>
</dbReference>
<dbReference type="PROSITE" id="PS00187">
    <property type="entry name" value="TPP_ENZYMES"/>
    <property type="match status" value="1"/>
</dbReference>
<sequence>MSQSGAELIAEYLVRERVPYVVGLCGHGDLGLLDGLFDRQDRLRTLSVQHESIAGFIADAYYRVAHQPIATFTSCGPGSANLPVALGSAFMDDSAFLAITGNVATTQFNRTPFQETGRYFQADFPSVVRPYVKRSFQATRPEQLPLMLRQSFALMRQGRPGPVHLDVPLDVFVEHTAEPPADPATWSTGARPRPGAAEAELDRVVELIEAADRIVLVAGSGVEGSEGEAALAQLAREQRLPVATSPLGKATFPTADPLALGPTGRNGTYAANRAARGADLVLAFGTRFDDRATSSWLHGYTYAFPEARLVHVHIDAAELGRNFPPTVPIQASPATVLAQLAARLRGRPVPSSRDAWLAAVAGWKREWERHVAPHRAADAAPLRPERVVAELRAALPDDGVLLSDVGVHHNWLVQEWEVRAPRTFHQSWGFASMGFGVGGVIGSWLAAPERKHVAVVGDGGFLMLPSAVATAVQYDIPVTWLVWNNGGFQSIRDQQRSYFGADRELATTFLHEATGAPYRADHAALARAMGAEGLTVEGVGDLAGALEKAISSPRPTVVDVRVDDAVGLPAAATWELPPLPHPAPGFGWPDA</sequence>
<gene>
    <name evidence="7" type="ORF">D7294_09990</name>
</gene>
<dbReference type="Gene3D" id="3.40.50.1220">
    <property type="entry name" value="TPP-binding domain"/>
    <property type="match status" value="1"/>
</dbReference>
<keyword evidence="2 3" id="KW-0786">Thiamine pyrophosphate</keyword>
<evidence type="ECO:0000313" key="7">
    <source>
        <dbReference type="EMBL" id="RKN43998.1"/>
    </source>
</evidence>
<evidence type="ECO:0000256" key="2">
    <source>
        <dbReference type="ARBA" id="ARBA00023052"/>
    </source>
</evidence>
<evidence type="ECO:0000313" key="8">
    <source>
        <dbReference type="Proteomes" id="UP000272474"/>
    </source>
</evidence>
<dbReference type="InterPro" id="IPR011766">
    <property type="entry name" value="TPP_enzyme_TPP-bd"/>
</dbReference>
<dbReference type="GO" id="GO:0009099">
    <property type="term" value="P:L-valine biosynthetic process"/>
    <property type="evidence" value="ECO:0007669"/>
    <property type="project" value="TreeGrafter"/>
</dbReference>
<dbReference type="CDD" id="cd07035">
    <property type="entry name" value="TPP_PYR_POX_like"/>
    <property type="match status" value="1"/>
</dbReference>
<dbReference type="InterPro" id="IPR029035">
    <property type="entry name" value="DHS-like_NAD/FAD-binding_dom"/>
</dbReference>
<evidence type="ECO:0000256" key="3">
    <source>
        <dbReference type="RuleBase" id="RU362132"/>
    </source>
</evidence>
<dbReference type="InterPro" id="IPR029061">
    <property type="entry name" value="THDP-binding"/>
</dbReference>
<dbReference type="InterPro" id="IPR000399">
    <property type="entry name" value="TPP-bd_CS"/>
</dbReference>
<dbReference type="Pfam" id="PF02776">
    <property type="entry name" value="TPP_enzyme_N"/>
    <property type="match status" value="1"/>
</dbReference>
<evidence type="ECO:0000259" key="6">
    <source>
        <dbReference type="Pfam" id="PF02776"/>
    </source>
</evidence>
<organism evidence="7 8">
    <name type="scientific">Streptomyces hoynatensis</name>
    <dbReference type="NCBI Taxonomy" id="1141874"/>
    <lineage>
        <taxon>Bacteria</taxon>
        <taxon>Bacillati</taxon>
        <taxon>Actinomycetota</taxon>
        <taxon>Actinomycetes</taxon>
        <taxon>Kitasatosporales</taxon>
        <taxon>Streptomycetaceae</taxon>
        <taxon>Streptomyces</taxon>
    </lineage>
</organism>
<dbReference type="OrthoDB" id="4494979at2"/>
<dbReference type="InterPro" id="IPR045229">
    <property type="entry name" value="TPP_enz"/>
</dbReference>
<protein>
    <submittedName>
        <fullName evidence="7">Thiamine pyrophosphate-binding protein</fullName>
    </submittedName>
</protein>
<dbReference type="AlphaFoldDB" id="A0A3A9Z6V4"/>
<dbReference type="PANTHER" id="PTHR18968:SF9">
    <property type="entry name" value="3D-(3,5_4)-TRIHYDROXYCYCLOHEXANE-1,2-DIONE HYDROLASE"/>
    <property type="match status" value="1"/>
</dbReference>
<accession>A0A3A9Z6V4</accession>
<dbReference type="Pfam" id="PF02775">
    <property type="entry name" value="TPP_enzyme_C"/>
    <property type="match status" value="1"/>
</dbReference>
<dbReference type="GO" id="GO:0003984">
    <property type="term" value="F:acetolactate synthase activity"/>
    <property type="evidence" value="ECO:0007669"/>
    <property type="project" value="TreeGrafter"/>
</dbReference>
<feature type="domain" description="Thiamine pyrophosphate enzyme TPP-binding" evidence="5">
    <location>
        <begin position="404"/>
        <end position="560"/>
    </location>
</feature>
<dbReference type="GO" id="GO:0005948">
    <property type="term" value="C:acetolactate synthase complex"/>
    <property type="evidence" value="ECO:0007669"/>
    <property type="project" value="TreeGrafter"/>
</dbReference>
<keyword evidence="8" id="KW-1185">Reference proteome</keyword>
<dbReference type="InterPro" id="IPR012000">
    <property type="entry name" value="Thiamin_PyroP_enz_cen_dom"/>
</dbReference>
<evidence type="ECO:0000256" key="1">
    <source>
        <dbReference type="ARBA" id="ARBA00007812"/>
    </source>
</evidence>
<dbReference type="InterPro" id="IPR012001">
    <property type="entry name" value="Thiamin_PyroP_enz_TPP-bd_dom"/>
</dbReference>
<dbReference type="Gene3D" id="3.40.50.970">
    <property type="match status" value="2"/>
</dbReference>
<dbReference type="RefSeq" id="WP_120677746.1">
    <property type="nucleotide sequence ID" value="NZ_RBAL01000004.1"/>
</dbReference>
<dbReference type="EMBL" id="RBAL01000004">
    <property type="protein sequence ID" value="RKN43998.1"/>
    <property type="molecule type" value="Genomic_DNA"/>
</dbReference>
<dbReference type="PANTHER" id="PTHR18968">
    <property type="entry name" value="THIAMINE PYROPHOSPHATE ENZYMES"/>
    <property type="match status" value="1"/>
</dbReference>
<dbReference type="CDD" id="cd00568">
    <property type="entry name" value="TPP_enzymes"/>
    <property type="match status" value="1"/>
</dbReference>
<dbReference type="Pfam" id="PF00205">
    <property type="entry name" value="TPP_enzyme_M"/>
    <property type="match status" value="1"/>
</dbReference>
<proteinExistence type="inferred from homology"/>
<name>A0A3A9Z6V4_9ACTN</name>
<dbReference type="GO" id="GO:0009097">
    <property type="term" value="P:isoleucine biosynthetic process"/>
    <property type="evidence" value="ECO:0007669"/>
    <property type="project" value="TreeGrafter"/>
</dbReference>
<dbReference type="GO" id="GO:0030976">
    <property type="term" value="F:thiamine pyrophosphate binding"/>
    <property type="evidence" value="ECO:0007669"/>
    <property type="project" value="InterPro"/>
</dbReference>
<feature type="domain" description="Thiamine pyrophosphate enzyme central" evidence="4">
    <location>
        <begin position="201"/>
        <end position="340"/>
    </location>
</feature>
<comment type="caution">
    <text evidence="7">The sequence shown here is derived from an EMBL/GenBank/DDBJ whole genome shotgun (WGS) entry which is preliminary data.</text>
</comment>
<dbReference type="GO" id="GO:0000287">
    <property type="term" value="F:magnesium ion binding"/>
    <property type="evidence" value="ECO:0007669"/>
    <property type="project" value="InterPro"/>
</dbReference>